<dbReference type="EMBL" id="CP069111">
    <property type="protein sequence ID" value="QSS61306.1"/>
    <property type="molecule type" value="Genomic_DNA"/>
</dbReference>
<evidence type="ECO:0000313" key="3">
    <source>
        <dbReference type="EMBL" id="QSS61306.1"/>
    </source>
</evidence>
<proteinExistence type="predicted"/>
<evidence type="ECO:0000256" key="1">
    <source>
        <dbReference type="SAM" id="MobiDB-lite"/>
    </source>
</evidence>
<evidence type="ECO:0000256" key="2">
    <source>
        <dbReference type="SAM" id="Phobius"/>
    </source>
</evidence>
<feature type="region of interest" description="Disordered" evidence="1">
    <location>
        <begin position="1"/>
        <end position="37"/>
    </location>
</feature>
<sequence>MGRVEPPFMYDPPSSNRFSGVSDKFDPKSVTRESWTPREPRMEIKGPLVNFNTHPDSVRSPLLVKRNYIVIPDGKFNKKTMSPKTKHRIKYTRTFQLVLRVCTLIGSLGLLFCVICINKTAGVVSWMIRVAES</sequence>
<dbReference type="VEuPathDB" id="FungiDB:I7I51_03479"/>
<feature type="transmembrane region" description="Helical" evidence="2">
    <location>
        <begin position="97"/>
        <end position="117"/>
    </location>
</feature>
<dbReference type="AlphaFoldDB" id="A0A8A1M458"/>
<keyword evidence="2" id="KW-1133">Transmembrane helix</keyword>
<dbReference type="Proteomes" id="UP000663671">
    <property type="component" value="Chromosome 5"/>
</dbReference>
<protein>
    <submittedName>
        <fullName evidence="3">Uncharacterized protein</fullName>
    </submittedName>
</protein>
<keyword evidence="2" id="KW-0812">Transmembrane</keyword>
<gene>
    <name evidence="3" type="ORF">I7I51_03479</name>
</gene>
<keyword evidence="2" id="KW-0472">Membrane</keyword>
<name>A0A8A1M458_AJECA</name>
<evidence type="ECO:0000313" key="4">
    <source>
        <dbReference type="Proteomes" id="UP000663671"/>
    </source>
</evidence>
<dbReference type="OrthoDB" id="5404940at2759"/>
<feature type="compositionally biased region" description="Basic and acidic residues" evidence="1">
    <location>
        <begin position="23"/>
        <end position="37"/>
    </location>
</feature>
<organism evidence="3 4">
    <name type="scientific">Ajellomyces capsulatus</name>
    <name type="common">Darling's disease fungus</name>
    <name type="synonym">Histoplasma capsulatum</name>
    <dbReference type="NCBI Taxonomy" id="5037"/>
    <lineage>
        <taxon>Eukaryota</taxon>
        <taxon>Fungi</taxon>
        <taxon>Dikarya</taxon>
        <taxon>Ascomycota</taxon>
        <taxon>Pezizomycotina</taxon>
        <taxon>Eurotiomycetes</taxon>
        <taxon>Eurotiomycetidae</taxon>
        <taxon>Onygenales</taxon>
        <taxon>Ajellomycetaceae</taxon>
        <taxon>Histoplasma</taxon>
    </lineage>
</organism>
<accession>A0A8A1M458</accession>
<reference evidence="3" key="1">
    <citation type="submission" date="2021-01" db="EMBL/GenBank/DDBJ databases">
        <title>Chromosome-level genome assembly of a human fungal pathogen reveals clustering of transcriptionally co-regulated genes.</title>
        <authorList>
            <person name="Voorhies M."/>
            <person name="Cohen S."/>
            <person name="Shea T.P."/>
            <person name="Petrus S."/>
            <person name="Munoz J.F."/>
            <person name="Poplawski S."/>
            <person name="Goldman W.E."/>
            <person name="Michael T."/>
            <person name="Cuomo C.A."/>
            <person name="Sil A."/>
            <person name="Beyhan S."/>
        </authorList>
    </citation>
    <scope>NUCLEOTIDE SEQUENCE</scope>
    <source>
        <strain evidence="3">WU24</strain>
    </source>
</reference>